<evidence type="ECO:0000313" key="16">
    <source>
        <dbReference type="Proteomes" id="UP000813462"/>
    </source>
</evidence>
<feature type="site" description="Transition state stabilizer" evidence="12">
    <location>
        <position position="543"/>
    </location>
</feature>
<keyword evidence="5 11" id="KW-0479">Metal-binding</keyword>
<keyword evidence="13" id="KW-0175">Coiled coil</keyword>
<dbReference type="EMBL" id="JAEACU010000003">
    <property type="protein sequence ID" value="KAH7537072.1"/>
    <property type="molecule type" value="Genomic_DNA"/>
</dbReference>
<dbReference type="GO" id="GO:0004843">
    <property type="term" value="F:cysteine-type deubiquitinase activity"/>
    <property type="evidence" value="ECO:0007669"/>
    <property type="project" value="UniProtKB-UniRule"/>
</dbReference>
<dbReference type="PROSITE" id="PS52048">
    <property type="entry name" value="UCH_DOMAIN"/>
    <property type="match status" value="1"/>
</dbReference>
<feature type="site" description="Important for enzyme activity" evidence="12">
    <location>
        <position position="639"/>
    </location>
</feature>
<evidence type="ECO:0000256" key="11">
    <source>
        <dbReference type="PIRSR" id="PIRSR602401-1"/>
    </source>
</evidence>
<feature type="domain" description="UCH catalytic" evidence="14">
    <location>
        <begin position="449"/>
        <end position="692"/>
    </location>
</feature>
<feature type="coiled-coil region" evidence="13">
    <location>
        <begin position="669"/>
        <end position="696"/>
    </location>
</feature>
<evidence type="ECO:0000256" key="2">
    <source>
        <dbReference type="ARBA" id="ARBA00010617"/>
    </source>
</evidence>
<dbReference type="PROSITE" id="PS00086">
    <property type="entry name" value="CYTOCHROME_P450"/>
    <property type="match status" value="1"/>
</dbReference>
<comment type="catalytic activity">
    <reaction evidence="12">
        <text>Thiol-dependent hydrolysis of ester, thioester, amide, peptide and isopeptide bonds formed by the C-terminal Gly of ubiquitin (a 76-residue protein attached to proteins as an intracellular targeting signal).</text>
        <dbReference type="EC" id="3.4.19.12"/>
    </reaction>
</comment>
<evidence type="ECO:0000256" key="7">
    <source>
        <dbReference type="ARBA" id="ARBA00023002"/>
    </source>
</evidence>
<evidence type="ECO:0000256" key="4">
    <source>
        <dbReference type="ARBA" id="ARBA00022692"/>
    </source>
</evidence>
<keyword evidence="6" id="KW-1133">Transmembrane helix</keyword>
<keyword evidence="3 11" id="KW-0349">Heme</keyword>
<keyword evidence="12" id="KW-0788">Thiol protease</keyword>
<keyword evidence="12" id="KW-0833">Ubl conjugation pathway</keyword>
<keyword evidence="8 11" id="KW-0408">Iron</keyword>
<evidence type="ECO:0000256" key="12">
    <source>
        <dbReference type="PROSITE-ProRule" id="PRU01393"/>
    </source>
</evidence>
<dbReference type="Proteomes" id="UP000813462">
    <property type="component" value="Unassembled WGS sequence"/>
</dbReference>
<keyword evidence="4" id="KW-0812">Transmembrane</keyword>
<dbReference type="Gene3D" id="3.30.1490.420">
    <property type="entry name" value="Ubiquitin carboxyl-terminal hydrolase, domain 2"/>
    <property type="match status" value="1"/>
</dbReference>
<dbReference type="PANTHER" id="PTHR47947">
    <property type="entry name" value="CYTOCHROME P450 82C3-RELATED"/>
    <property type="match status" value="1"/>
</dbReference>
<dbReference type="Gene3D" id="1.10.630.10">
    <property type="entry name" value="Cytochrome P450"/>
    <property type="match status" value="1"/>
</dbReference>
<dbReference type="Pfam" id="PF00067">
    <property type="entry name" value="p450"/>
    <property type="match status" value="1"/>
</dbReference>
<organism evidence="15 16">
    <name type="scientific">Ziziphus jujuba var. spinosa</name>
    <dbReference type="NCBI Taxonomy" id="714518"/>
    <lineage>
        <taxon>Eukaryota</taxon>
        <taxon>Viridiplantae</taxon>
        <taxon>Streptophyta</taxon>
        <taxon>Embryophyta</taxon>
        <taxon>Tracheophyta</taxon>
        <taxon>Spermatophyta</taxon>
        <taxon>Magnoliopsida</taxon>
        <taxon>eudicotyledons</taxon>
        <taxon>Gunneridae</taxon>
        <taxon>Pentapetalae</taxon>
        <taxon>rosids</taxon>
        <taxon>fabids</taxon>
        <taxon>Rosales</taxon>
        <taxon>Rhamnaceae</taxon>
        <taxon>Paliureae</taxon>
        <taxon>Ziziphus</taxon>
    </lineage>
</organism>
<dbReference type="InterPro" id="IPR038765">
    <property type="entry name" value="Papain-like_cys_pep_sf"/>
</dbReference>
<feature type="active site" description="Nucleophile" evidence="12">
    <location>
        <position position="549"/>
    </location>
</feature>
<dbReference type="GO" id="GO:0006511">
    <property type="term" value="P:ubiquitin-dependent protein catabolic process"/>
    <property type="evidence" value="ECO:0007669"/>
    <property type="project" value="UniProtKB-UniRule"/>
</dbReference>
<dbReference type="GO" id="GO:0016705">
    <property type="term" value="F:oxidoreductase activity, acting on paired donors, with incorporation or reduction of molecular oxygen"/>
    <property type="evidence" value="ECO:0007669"/>
    <property type="project" value="InterPro"/>
</dbReference>
<protein>
    <recommendedName>
        <fullName evidence="12">ubiquitinyl hydrolase 1</fullName>
        <ecNumber evidence="12">3.4.19.12</ecNumber>
    </recommendedName>
</protein>
<proteinExistence type="inferred from homology"/>
<evidence type="ECO:0000256" key="9">
    <source>
        <dbReference type="ARBA" id="ARBA00023033"/>
    </source>
</evidence>
<evidence type="ECO:0000256" key="6">
    <source>
        <dbReference type="ARBA" id="ARBA00022989"/>
    </source>
</evidence>
<dbReference type="InterPro" id="IPR001128">
    <property type="entry name" value="Cyt_P450"/>
</dbReference>
<sequence>MKSFNSSFQLSILSMLSILKMEISSLQAIFGTFIAFLLLHKAWKNNVKHHHNKNKGKELPEPPGAWPLIGHLNLLQEQTPVYRILGAISENHGPIFSIRLGTKRTMVVSSWETIKECISINDQAFLTRPACTALKYMGYGNAFLGLTTNIQYWRHVRKIAITEVLSNRQLELLKNVRASEVHTSVKELYLLCFENRGSSCSSMVDMSRWFSSVILNILVGMISGKRYSSKDDDEDGESRRFIKAIHEFMYLLGMNFVSDVIPGTEWLDLQGYIKAMKVNAKELDYFMSSWLDEHLQKRKDGKMKEERDFIDALISHMPDDEDADGSIFGFKIQKVIKATAANLIIGGTDTTSLTLIWALSLLLNHPEVLKRAQEELDIHVGKERWVEEADIKNLVYFQAIVKEVLRLYPAGPLGVPREAMEDCNVSGYHIPKGTRLLLNIWKLHRDSRIWTDPDEFKPERFLTGHAHLDVRGQNFEYIPFGSGRRACPGISSGMQMVNLVLARLLQSFTMTTPKNEPVDMEEGEKDDRLVIKDPKPNLFFASQVINNACATHAILSILMNCPDIDIGPELSKLKEFTKNFPPELKGLAINNSEPIRIARNSFARPEPFVPEEQKAAGKDDDVYHFISYLPVDGVLYEHDGLKEGPIKLGQCPGGAGEMDWLQMVQPNRREMDTAELKELQKRRERILQQLAASQSERPIDSGEFDALSKSLSEVNAGIEGTTEKILMEEEKFKKWRTDTSRNTIIYHSCLISSRFLLKRSS</sequence>
<dbReference type="SUPFAM" id="SSF54001">
    <property type="entry name" value="Cysteine proteinases"/>
    <property type="match status" value="1"/>
</dbReference>
<evidence type="ECO:0000256" key="5">
    <source>
        <dbReference type="ARBA" id="ARBA00022723"/>
    </source>
</evidence>
<dbReference type="EC" id="3.4.19.12" evidence="12"/>
<dbReference type="SUPFAM" id="SSF48264">
    <property type="entry name" value="Cytochrome P450"/>
    <property type="match status" value="1"/>
</dbReference>
<dbReference type="GO" id="GO:0016020">
    <property type="term" value="C:membrane"/>
    <property type="evidence" value="ECO:0007669"/>
    <property type="project" value="UniProtKB-SubCell"/>
</dbReference>
<accession>A0A978VNE7</accession>
<dbReference type="InterPro" id="IPR036396">
    <property type="entry name" value="Cyt_P450_sf"/>
</dbReference>
<comment type="similarity">
    <text evidence="2">Belongs to the cytochrome P450 family.</text>
</comment>
<evidence type="ECO:0000256" key="8">
    <source>
        <dbReference type="ARBA" id="ARBA00023004"/>
    </source>
</evidence>
<evidence type="ECO:0000256" key="1">
    <source>
        <dbReference type="ARBA" id="ARBA00004167"/>
    </source>
</evidence>
<dbReference type="AlphaFoldDB" id="A0A978VNE7"/>
<dbReference type="FunFam" id="1.10.630.10:FF:000026">
    <property type="entry name" value="Cytochrome P450 82C4"/>
    <property type="match status" value="1"/>
</dbReference>
<evidence type="ECO:0000313" key="15">
    <source>
        <dbReference type="EMBL" id="KAH7537072.1"/>
    </source>
</evidence>
<reference evidence="15" key="1">
    <citation type="journal article" date="2021" name="Front. Plant Sci.">
        <title>Chromosome-Scale Genome Assembly for Chinese Sour Jujube and Insights Into Its Genome Evolution and Domestication Signature.</title>
        <authorList>
            <person name="Shen L.-Y."/>
            <person name="Luo H."/>
            <person name="Wang X.-L."/>
            <person name="Wang X.-M."/>
            <person name="Qiu X.-J."/>
            <person name="Liu H."/>
            <person name="Zhou S.-S."/>
            <person name="Jia K.-H."/>
            <person name="Nie S."/>
            <person name="Bao Y.-T."/>
            <person name="Zhang R.-G."/>
            <person name="Yun Q.-Z."/>
            <person name="Chai Y.-H."/>
            <person name="Lu J.-Y."/>
            <person name="Li Y."/>
            <person name="Zhao S.-W."/>
            <person name="Mao J.-F."/>
            <person name="Jia S.-G."/>
            <person name="Mao Y.-M."/>
        </authorList>
    </citation>
    <scope>NUCLEOTIDE SEQUENCE</scope>
    <source>
        <strain evidence="15">AT0</strain>
        <tissue evidence="15">Leaf</tissue>
    </source>
</reference>
<dbReference type="GO" id="GO:0020037">
    <property type="term" value="F:heme binding"/>
    <property type="evidence" value="ECO:0007669"/>
    <property type="project" value="InterPro"/>
</dbReference>
<comment type="subcellular location">
    <subcellularLocation>
        <location evidence="1">Membrane</location>
        <topology evidence="1">Single-pass membrane protein</topology>
    </subcellularLocation>
</comment>
<dbReference type="GO" id="GO:0004497">
    <property type="term" value="F:monooxygenase activity"/>
    <property type="evidence" value="ECO:0007669"/>
    <property type="project" value="UniProtKB-KW"/>
</dbReference>
<keyword evidence="12" id="KW-0378">Hydrolase</keyword>
<comment type="cofactor">
    <cofactor evidence="11">
        <name>heme</name>
        <dbReference type="ChEBI" id="CHEBI:30413"/>
    </cofactor>
</comment>
<evidence type="ECO:0000259" key="14">
    <source>
        <dbReference type="PROSITE" id="PS52048"/>
    </source>
</evidence>
<dbReference type="PRINTS" id="PR00463">
    <property type="entry name" value="EP450I"/>
</dbReference>
<gene>
    <name evidence="15" type="ORF">FEM48_Zijuj03G0053300</name>
</gene>
<dbReference type="GO" id="GO:0005506">
    <property type="term" value="F:iron ion binding"/>
    <property type="evidence" value="ECO:0007669"/>
    <property type="project" value="InterPro"/>
</dbReference>
<dbReference type="InterPro" id="IPR001578">
    <property type="entry name" value="Peptidase_C12_UCH"/>
</dbReference>
<dbReference type="InterPro" id="IPR017972">
    <property type="entry name" value="Cyt_P450_CS"/>
</dbReference>
<keyword evidence="12" id="KW-0645">Protease</keyword>
<evidence type="ECO:0000256" key="13">
    <source>
        <dbReference type="SAM" id="Coils"/>
    </source>
</evidence>
<keyword evidence="7" id="KW-0560">Oxidoreductase</keyword>
<dbReference type="InterPro" id="IPR050651">
    <property type="entry name" value="Plant_Cytochrome_P450_Monoox"/>
</dbReference>
<comment type="similarity">
    <text evidence="12">Belongs to the peptidase C12 family.</text>
</comment>
<feature type="active site" description="Proton donor" evidence="12">
    <location>
        <position position="624"/>
    </location>
</feature>
<dbReference type="PANTHER" id="PTHR47947:SF1">
    <property type="entry name" value="CYTOCHROME P450 82E3"/>
    <property type="match status" value="1"/>
</dbReference>
<evidence type="ECO:0000256" key="10">
    <source>
        <dbReference type="ARBA" id="ARBA00023136"/>
    </source>
</evidence>
<dbReference type="PRINTS" id="PR00385">
    <property type="entry name" value="P450"/>
</dbReference>
<name>A0A978VNE7_ZIZJJ</name>
<dbReference type="InterPro" id="IPR002401">
    <property type="entry name" value="Cyt_P450_E_grp-I"/>
</dbReference>
<keyword evidence="10" id="KW-0472">Membrane</keyword>
<comment type="caution">
    <text evidence="15">The sequence shown here is derived from an EMBL/GenBank/DDBJ whole genome shotgun (WGS) entry which is preliminary data.</text>
</comment>
<feature type="binding site" description="axial binding residue" evidence="11">
    <location>
        <position position="487"/>
    </location>
    <ligand>
        <name>heme</name>
        <dbReference type="ChEBI" id="CHEBI:30413"/>
    </ligand>
    <ligandPart>
        <name>Fe</name>
        <dbReference type="ChEBI" id="CHEBI:18248"/>
    </ligandPart>
</feature>
<keyword evidence="9" id="KW-0503">Monooxygenase</keyword>
<evidence type="ECO:0000256" key="3">
    <source>
        <dbReference type="ARBA" id="ARBA00022617"/>
    </source>
</evidence>